<feature type="region of interest" description="Disordered" evidence="9">
    <location>
        <begin position="368"/>
        <end position="408"/>
    </location>
</feature>
<dbReference type="AlphaFoldDB" id="A0A8H7S438"/>
<dbReference type="InterPro" id="IPR000504">
    <property type="entry name" value="RRM_dom"/>
</dbReference>
<evidence type="ECO:0000259" key="10">
    <source>
        <dbReference type="PROSITE" id="PS50102"/>
    </source>
</evidence>
<dbReference type="Gene3D" id="3.30.70.330">
    <property type="match status" value="3"/>
</dbReference>
<dbReference type="FunFam" id="3.30.70.330:FF:000159">
    <property type="entry name" value="tRNA selenocysteine 1-associated protein 1"/>
    <property type="match status" value="1"/>
</dbReference>
<dbReference type="Proteomes" id="UP000646827">
    <property type="component" value="Unassembled WGS sequence"/>
</dbReference>
<organism evidence="11 12">
    <name type="scientific">Circinella minor</name>
    <dbReference type="NCBI Taxonomy" id="1195481"/>
    <lineage>
        <taxon>Eukaryota</taxon>
        <taxon>Fungi</taxon>
        <taxon>Fungi incertae sedis</taxon>
        <taxon>Mucoromycota</taxon>
        <taxon>Mucoromycotina</taxon>
        <taxon>Mucoromycetes</taxon>
        <taxon>Mucorales</taxon>
        <taxon>Lichtheimiaceae</taxon>
        <taxon>Circinella</taxon>
    </lineage>
</organism>
<dbReference type="EMBL" id="JAEPRB010000085">
    <property type="protein sequence ID" value="KAG2222341.1"/>
    <property type="molecule type" value="Genomic_DNA"/>
</dbReference>
<comment type="caution">
    <text evidence="11">The sequence shown here is derived from an EMBL/GenBank/DDBJ whole genome shotgun (WGS) entry which is preliminary data.</text>
</comment>
<feature type="domain" description="RRM" evidence="10">
    <location>
        <begin position="33"/>
        <end position="113"/>
    </location>
</feature>
<comment type="subcellular location">
    <subcellularLocation>
        <location evidence="1">Nucleus</location>
    </subcellularLocation>
</comment>
<keyword evidence="12" id="KW-1185">Reference proteome</keyword>
<evidence type="ECO:0000256" key="8">
    <source>
        <dbReference type="PROSITE-ProRule" id="PRU00176"/>
    </source>
</evidence>
<dbReference type="CDD" id="cd12346">
    <property type="entry name" value="RRM3_NGR1_NAM8_like"/>
    <property type="match status" value="1"/>
</dbReference>
<evidence type="ECO:0000256" key="7">
    <source>
        <dbReference type="ARBA" id="ARBA00063471"/>
    </source>
</evidence>
<feature type="compositionally biased region" description="Polar residues" evidence="9">
    <location>
        <begin position="368"/>
        <end position="384"/>
    </location>
</feature>
<feature type="compositionally biased region" description="Polar residues" evidence="9">
    <location>
        <begin position="392"/>
        <end position="401"/>
    </location>
</feature>
<dbReference type="FunFam" id="3.30.70.330:FF:000405">
    <property type="entry name" value="polyadenylate-binding protein RBP45"/>
    <property type="match status" value="1"/>
</dbReference>
<evidence type="ECO:0000256" key="6">
    <source>
        <dbReference type="ARBA" id="ARBA00061069"/>
    </source>
</evidence>
<evidence type="ECO:0000256" key="5">
    <source>
        <dbReference type="ARBA" id="ARBA00057395"/>
    </source>
</evidence>
<dbReference type="OrthoDB" id="446113at2759"/>
<dbReference type="Pfam" id="PF00076">
    <property type="entry name" value="RRM_1"/>
    <property type="match status" value="3"/>
</dbReference>
<keyword evidence="3 8" id="KW-0694">RNA-binding</keyword>
<feature type="domain" description="RRM" evidence="10">
    <location>
        <begin position="127"/>
        <end position="206"/>
    </location>
</feature>
<keyword evidence="2" id="KW-0677">Repeat</keyword>
<evidence type="ECO:0000256" key="3">
    <source>
        <dbReference type="ARBA" id="ARBA00022884"/>
    </source>
</evidence>
<dbReference type="PANTHER" id="PTHR47640:SF10">
    <property type="entry name" value="TRNA SELENOCYSTEINE 1-ASSOCIATED PROTEIN 1-RELATED"/>
    <property type="match status" value="1"/>
</dbReference>
<evidence type="ECO:0000256" key="4">
    <source>
        <dbReference type="ARBA" id="ARBA00023242"/>
    </source>
</evidence>
<evidence type="ECO:0000256" key="1">
    <source>
        <dbReference type="ARBA" id="ARBA00004123"/>
    </source>
</evidence>
<dbReference type="SUPFAM" id="SSF54928">
    <property type="entry name" value="RNA-binding domain, RBD"/>
    <property type="match status" value="2"/>
</dbReference>
<dbReference type="InterPro" id="IPR050825">
    <property type="entry name" value="RBM42_RBP45_47-like"/>
</dbReference>
<dbReference type="InterPro" id="IPR012677">
    <property type="entry name" value="Nucleotide-bd_a/b_plait_sf"/>
</dbReference>
<sequence>MMDMTQHQQQQQQLEYLSSPTSYLQLTAESAKTTLWMGDLEPWMDENYIRQVWLALGENVVVKLIRDKRTGVSAGYAFVGFTSSMSAQRALATVHGTRMPNMQRVFRLNWASGGGIHDRKEDRAPEYSLFVGDLSSEVDETLLLKIFRQHYASCHSAKVMTDPISGLSRGYGFVRFHDLNDQQIALSEMNGVYCGNRPMRVSLATPKNSNARYHQLALQAPALVQQPTDPSNTTVFVGGLSSPVTEDELRRYFTPFGDIVYVKIPPNKGCGFVQYVSRPSAELAIEQMNGFQIGSSRIRLSWGRSQTDKSLNSNNNENTVVAVTNNLDHDKTNSFLTTNSTLLRYQQQQQQQPIHPSLETPMNLTMGPTQSATSGTTSIDTFGSFSPPLTRHQFSPTSGVFTTNTNTTTTTTTEFGHLKQEESSVNVNTWLYLKNNRDQDTSWRLNGIYA</sequence>
<dbReference type="PANTHER" id="PTHR47640">
    <property type="entry name" value="TRNA SELENOCYSTEINE 1-ASSOCIATED PROTEIN 1-RELATED-RELATED"/>
    <property type="match status" value="1"/>
</dbReference>
<reference evidence="11 12" key="1">
    <citation type="submission" date="2020-12" db="EMBL/GenBank/DDBJ databases">
        <title>Metabolic potential, ecology and presence of endohyphal bacteria is reflected in genomic diversity of Mucoromycotina.</title>
        <authorList>
            <person name="Muszewska A."/>
            <person name="Okrasinska A."/>
            <person name="Steczkiewicz K."/>
            <person name="Drgas O."/>
            <person name="Orlowska M."/>
            <person name="Perlinska-Lenart U."/>
            <person name="Aleksandrzak-Piekarczyk T."/>
            <person name="Szatraj K."/>
            <person name="Zielenkiewicz U."/>
            <person name="Pilsyk S."/>
            <person name="Malc E."/>
            <person name="Mieczkowski P."/>
            <person name="Kruszewska J.S."/>
            <person name="Biernat P."/>
            <person name="Pawlowska J."/>
        </authorList>
    </citation>
    <scope>NUCLEOTIDE SEQUENCE [LARGE SCALE GENOMIC DNA]</scope>
    <source>
        <strain evidence="11 12">CBS 142.35</strain>
    </source>
</reference>
<keyword evidence="4" id="KW-0539">Nucleus</keyword>
<protein>
    <recommendedName>
        <fullName evidence="10">RRM domain-containing protein</fullName>
    </recommendedName>
</protein>
<name>A0A8H7S438_9FUNG</name>
<dbReference type="InterPro" id="IPR035979">
    <property type="entry name" value="RBD_domain_sf"/>
</dbReference>
<dbReference type="GO" id="GO:0005634">
    <property type="term" value="C:nucleus"/>
    <property type="evidence" value="ECO:0007669"/>
    <property type="project" value="UniProtKB-SubCell"/>
</dbReference>
<proteinExistence type="inferred from homology"/>
<comment type="function">
    <text evidence="5">Heterogeneous nuclear ribonucleoprotein (hnRNP)-protein binding the poly(A) tail of mRNA and probably involved in some steps of pre-mRNA maturation.</text>
</comment>
<comment type="similarity">
    <text evidence="6">Belongs to the polyadenylate-binding RBP47 family.</text>
</comment>
<gene>
    <name evidence="11" type="ORF">INT45_009814</name>
</gene>
<feature type="domain" description="RRM" evidence="10">
    <location>
        <begin position="233"/>
        <end position="305"/>
    </location>
</feature>
<dbReference type="FunFam" id="3.30.70.330:FF:000144">
    <property type="entry name" value="Polyadenylate-binding protein RBP47B"/>
    <property type="match status" value="1"/>
</dbReference>
<dbReference type="GO" id="GO:0003729">
    <property type="term" value="F:mRNA binding"/>
    <property type="evidence" value="ECO:0007669"/>
    <property type="project" value="InterPro"/>
</dbReference>
<dbReference type="PROSITE" id="PS50102">
    <property type="entry name" value="RRM"/>
    <property type="match status" value="3"/>
</dbReference>
<evidence type="ECO:0000313" key="12">
    <source>
        <dbReference type="Proteomes" id="UP000646827"/>
    </source>
</evidence>
<dbReference type="GO" id="GO:0006376">
    <property type="term" value="P:mRNA splice site recognition"/>
    <property type="evidence" value="ECO:0007669"/>
    <property type="project" value="TreeGrafter"/>
</dbReference>
<evidence type="ECO:0000313" key="11">
    <source>
        <dbReference type="EMBL" id="KAG2222341.1"/>
    </source>
</evidence>
<dbReference type="CDD" id="cd12344">
    <property type="entry name" value="RRM1_SECp43_like"/>
    <property type="match status" value="1"/>
</dbReference>
<dbReference type="GO" id="GO:0005829">
    <property type="term" value="C:cytosol"/>
    <property type="evidence" value="ECO:0007669"/>
    <property type="project" value="TreeGrafter"/>
</dbReference>
<evidence type="ECO:0000256" key="9">
    <source>
        <dbReference type="SAM" id="MobiDB-lite"/>
    </source>
</evidence>
<dbReference type="SMART" id="SM00360">
    <property type="entry name" value="RRM"/>
    <property type="match status" value="3"/>
</dbReference>
<accession>A0A8H7S438</accession>
<dbReference type="CDD" id="cd12345">
    <property type="entry name" value="RRM2_SECp43_like"/>
    <property type="match status" value="1"/>
</dbReference>
<evidence type="ECO:0000256" key="2">
    <source>
        <dbReference type="ARBA" id="ARBA00022737"/>
    </source>
</evidence>
<comment type="subunit">
    <text evidence="7">Interacts with the poly(A) tail of mRNA in nucleus.</text>
</comment>